<dbReference type="Gene3D" id="3.40.50.2020">
    <property type="match status" value="1"/>
</dbReference>
<dbReference type="InterPro" id="IPR050118">
    <property type="entry name" value="Pur/Pyrimidine_PRTase"/>
</dbReference>
<evidence type="ECO:0000259" key="6">
    <source>
        <dbReference type="Pfam" id="PF00156"/>
    </source>
</evidence>
<keyword evidence="4" id="KW-0804">Transcription</keyword>
<evidence type="ECO:0000313" key="9">
    <source>
        <dbReference type="Proteomes" id="UP001407405"/>
    </source>
</evidence>
<dbReference type="Proteomes" id="UP001407405">
    <property type="component" value="Unassembled WGS sequence"/>
</dbReference>
<evidence type="ECO:0000256" key="3">
    <source>
        <dbReference type="ARBA" id="ARBA00023125"/>
    </source>
</evidence>
<dbReference type="Gene3D" id="1.10.10.10">
    <property type="entry name" value="Winged helix-like DNA-binding domain superfamily/Winged helix DNA-binding domain"/>
    <property type="match status" value="1"/>
</dbReference>
<dbReference type="InterPro" id="IPR036390">
    <property type="entry name" value="WH_DNA-bd_sf"/>
</dbReference>
<dbReference type="InterPro" id="IPR029057">
    <property type="entry name" value="PRTase-like"/>
</dbReference>
<evidence type="ECO:0000256" key="5">
    <source>
        <dbReference type="ARBA" id="ARBA00049656"/>
    </source>
</evidence>
<dbReference type="InterPro" id="IPR000836">
    <property type="entry name" value="PRTase_dom"/>
</dbReference>
<evidence type="ECO:0000256" key="2">
    <source>
        <dbReference type="ARBA" id="ARBA00023015"/>
    </source>
</evidence>
<accession>A0ABU9VVZ0</accession>
<keyword evidence="3" id="KW-0238">DNA-binding</keyword>
<name>A0ABU9VVZ0_9CLOT</name>
<protein>
    <submittedName>
        <fullName evidence="8">Pur operon repressor</fullName>
    </submittedName>
</protein>
<comment type="similarity">
    <text evidence="5">Belongs to the purine/pyrimidine phosphoribosyltransferase family. PurR subfamily.</text>
</comment>
<feature type="domain" description="Bacterial purine repressor N-terminal" evidence="7">
    <location>
        <begin position="7"/>
        <end position="76"/>
    </location>
</feature>
<sequence>MSQSRYKRSERIAAMTSILTNHPNRQFGLGTFSQQLDALKSALSEDLGVVKRTLESLEIGEIHSATGAGGGIRLIPRMPREAQQLFLQQLTEELIKPERILTGGYLYYTDLISSPDMVQSMAEMLAQHLDFKEADMVVTVETKGVPLAFMTARLVNRPLVIVRRTSRVTEGSTISVNYRSGSTGTIQQMVLSRRAIPAGSRVVMIDDFMRGGGTARGMHDLMKEFDARVVGSGVLMATREPRQKRSGPCTPLLYLESVNEETGEVLISPNEALWKE</sequence>
<dbReference type="CDD" id="cd06223">
    <property type="entry name" value="PRTases_typeI"/>
    <property type="match status" value="1"/>
</dbReference>
<dbReference type="InterPro" id="IPR010078">
    <property type="entry name" value="PurR_Bsub"/>
</dbReference>
<dbReference type="InterPro" id="IPR036388">
    <property type="entry name" value="WH-like_DNA-bd_sf"/>
</dbReference>
<organism evidence="8 9">
    <name type="scientific">Anoxynatronum sibiricum</name>
    <dbReference type="NCBI Taxonomy" id="210623"/>
    <lineage>
        <taxon>Bacteria</taxon>
        <taxon>Bacillati</taxon>
        <taxon>Bacillota</taxon>
        <taxon>Clostridia</taxon>
        <taxon>Eubacteriales</taxon>
        <taxon>Clostridiaceae</taxon>
        <taxon>Anoxynatronum</taxon>
    </lineage>
</organism>
<dbReference type="Pfam" id="PF09182">
    <property type="entry name" value="PuR_N"/>
    <property type="match status" value="1"/>
</dbReference>
<dbReference type="NCBIfam" id="TIGR01743">
    <property type="entry name" value="purR_Bsub"/>
    <property type="match status" value="1"/>
</dbReference>
<dbReference type="PANTHER" id="PTHR43864">
    <property type="entry name" value="HYPOXANTHINE/GUANINE PHOSPHORIBOSYLTRANSFERASE"/>
    <property type="match status" value="1"/>
</dbReference>
<evidence type="ECO:0000259" key="7">
    <source>
        <dbReference type="Pfam" id="PF09182"/>
    </source>
</evidence>
<reference evidence="8 9" key="1">
    <citation type="submission" date="2024-04" db="EMBL/GenBank/DDBJ databases">
        <title>Genome sequencing and metabolic network reconstruction of aminoacids and betaine degradation by Anoxynatronum sibiricum.</title>
        <authorList>
            <person name="Detkova E.N."/>
            <person name="Boltjanskaja Y.V."/>
            <person name="Mardanov A.V."/>
            <person name="Kevbrin V."/>
        </authorList>
    </citation>
    <scope>NUCLEOTIDE SEQUENCE [LARGE SCALE GENOMIC DNA]</scope>
    <source>
        <strain evidence="8 9">Z-7981</strain>
    </source>
</reference>
<dbReference type="EMBL" id="JBCITM010000012">
    <property type="protein sequence ID" value="MEN1761168.1"/>
    <property type="molecule type" value="Genomic_DNA"/>
</dbReference>
<keyword evidence="9" id="KW-1185">Reference proteome</keyword>
<comment type="caution">
    <text evidence="8">The sequence shown here is derived from an EMBL/GenBank/DDBJ whole genome shotgun (WGS) entry which is preliminary data.</text>
</comment>
<feature type="domain" description="Phosphoribosyltransferase" evidence="6">
    <location>
        <begin position="114"/>
        <end position="252"/>
    </location>
</feature>
<dbReference type="SUPFAM" id="SSF46785">
    <property type="entry name" value="Winged helix' DNA-binding domain"/>
    <property type="match status" value="1"/>
</dbReference>
<evidence type="ECO:0000256" key="1">
    <source>
        <dbReference type="ARBA" id="ARBA00011738"/>
    </source>
</evidence>
<proteinExistence type="inferred from homology"/>
<evidence type="ECO:0000313" key="8">
    <source>
        <dbReference type="EMBL" id="MEN1761168.1"/>
    </source>
</evidence>
<comment type="subunit">
    <text evidence="1">Homodimer.</text>
</comment>
<evidence type="ECO:0000256" key="4">
    <source>
        <dbReference type="ARBA" id="ARBA00023163"/>
    </source>
</evidence>
<keyword evidence="2" id="KW-0805">Transcription regulation</keyword>
<dbReference type="InterPro" id="IPR015265">
    <property type="entry name" value="PuR_N"/>
</dbReference>
<gene>
    <name evidence="8" type="primary">purR</name>
    <name evidence="8" type="ORF">AAIG11_11815</name>
</gene>
<dbReference type="SUPFAM" id="SSF53271">
    <property type="entry name" value="PRTase-like"/>
    <property type="match status" value="1"/>
</dbReference>
<dbReference type="RefSeq" id="WP_343186471.1">
    <property type="nucleotide sequence ID" value="NZ_JBCITM010000012.1"/>
</dbReference>
<dbReference type="PANTHER" id="PTHR43864:SF2">
    <property type="entry name" value="PUR OPERON REPRESSOR"/>
    <property type="match status" value="1"/>
</dbReference>
<dbReference type="Pfam" id="PF00156">
    <property type="entry name" value="Pribosyltran"/>
    <property type="match status" value="1"/>
</dbReference>